<evidence type="ECO:0000259" key="3">
    <source>
        <dbReference type="PROSITE" id="PS51087"/>
    </source>
</evidence>
<dbReference type="Gene3D" id="1.20.1280.50">
    <property type="match status" value="1"/>
</dbReference>
<protein>
    <submittedName>
        <fullName evidence="4">SKIP16</fullName>
    </submittedName>
</protein>
<dbReference type="Proteomes" id="UP000245207">
    <property type="component" value="Unassembled WGS sequence"/>
</dbReference>
<gene>
    <name evidence="4" type="ORF">CTI12_AA013240</name>
</gene>
<feature type="domain" description="ApaG" evidence="3">
    <location>
        <begin position="305"/>
        <end position="446"/>
    </location>
</feature>
<proteinExistence type="predicted"/>
<dbReference type="InterPro" id="IPR037883">
    <property type="entry name" value="Knr4/Smi1-like_sf"/>
</dbReference>
<keyword evidence="2" id="KW-0833">Ubl conjugation pathway</keyword>
<dbReference type="PANTHER" id="PTHR47463:SF2">
    <property type="entry name" value="F-BOX PROTEIN SKIP16"/>
    <property type="match status" value="1"/>
</dbReference>
<name>A0A2U1QM47_ARTAN</name>
<reference evidence="4 5" key="1">
    <citation type="journal article" date="2018" name="Mol. Plant">
        <title>The genome of Artemisia annua provides insight into the evolution of Asteraceae family and artemisinin biosynthesis.</title>
        <authorList>
            <person name="Shen Q."/>
            <person name="Zhang L."/>
            <person name="Liao Z."/>
            <person name="Wang S."/>
            <person name="Yan T."/>
            <person name="Shi P."/>
            <person name="Liu M."/>
            <person name="Fu X."/>
            <person name="Pan Q."/>
            <person name="Wang Y."/>
            <person name="Lv Z."/>
            <person name="Lu X."/>
            <person name="Zhang F."/>
            <person name="Jiang W."/>
            <person name="Ma Y."/>
            <person name="Chen M."/>
            <person name="Hao X."/>
            <person name="Li L."/>
            <person name="Tang Y."/>
            <person name="Lv G."/>
            <person name="Zhou Y."/>
            <person name="Sun X."/>
            <person name="Brodelius P.E."/>
            <person name="Rose J.K.C."/>
            <person name="Tang K."/>
        </authorList>
    </citation>
    <scope>NUCLEOTIDE SEQUENCE [LARGE SCALE GENOMIC DNA]</scope>
    <source>
        <strain evidence="5">cv. Huhao1</strain>
        <tissue evidence="4">Leaf</tissue>
    </source>
</reference>
<dbReference type="InterPro" id="IPR036047">
    <property type="entry name" value="F-box-like_dom_sf"/>
</dbReference>
<dbReference type="SUPFAM" id="SSF160631">
    <property type="entry name" value="SMI1/KNR4-like"/>
    <property type="match status" value="1"/>
</dbReference>
<sequence length="446" mass="50146">MDTTNPTHLESVGDLAINIIVSKLNSSEAASVSCVNKRFKDWASDDSIWSSFCHQELKLSEPVDPLGNHCASFKAAYGAWREAYGMYPWPLVMRVKNVWDRIRSWLTDNFPEVLPTLRKGASEDELNELEKSLKVKLPIPTRVIYRFCDGQELSSGSELARKSLCGLIGGYSFYEYLVNVFLLPLNIVIEETTEIVRQLRFSRPRYVIVAASSTITEKIFFLDCEDGQLYVGTKNILLNREMMPCVPNGLITSVHDSESGSQQDAMLLWLEEHVRRLETGIIKVRDEGSIPGICQFPEQSPLCSEATTCGVQVRASAVFVPEFSNLMDEEEKYLFAYSIRLSLKPEGCVVDGVSYDSCQLYWRKWLIKSNDTVVGRASGEAVIGLYPLLRPGEKEFIYESCSNLPASSGSIEGSFTFLPGRLRDPKGSPFEVEVAKFPLQLPDYIF</sequence>
<dbReference type="PROSITE" id="PS51087">
    <property type="entry name" value="APAG"/>
    <property type="match status" value="1"/>
</dbReference>
<evidence type="ECO:0000256" key="2">
    <source>
        <dbReference type="ARBA" id="ARBA00022786"/>
    </source>
</evidence>
<dbReference type="SUPFAM" id="SSF110069">
    <property type="entry name" value="ApaG-like"/>
    <property type="match status" value="1"/>
</dbReference>
<evidence type="ECO:0000313" key="4">
    <source>
        <dbReference type="EMBL" id="PWA99080.1"/>
    </source>
</evidence>
<keyword evidence="5" id="KW-1185">Reference proteome</keyword>
<comment type="pathway">
    <text evidence="1">Protein modification; protein ubiquitination.</text>
</comment>
<dbReference type="STRING" id="35608.A0A2U1QM47"/>
<dbReference type="SUPFAM" id="SSF81383">
    <property type="entry name" value="F-box domain"/>
    <property type="match status" value="1"/>
</dbReference>
<accession>A0A2U1QM47</accession>
<dbReference type="InterPro" id="IPR036767">
    <property type="entry name" value="ApaG_sf"/>
</dbReference>
<evidence type="ECO:0000256" key="1">
    <source>
        <dbReference type="ARBA" id="ARBA00004906"/>
    </source>
</evidence>
<dbReference type="PANTHER" id="PTHR47463">
    <property type="entry name" value="F-BOX PROTEIN SKIP16"/>
    <property type="match status" value="1"/>
</dbReference>
<dbReference type="OrthoDB" id="2305498at2759"/>
<organism evidence="4 5">
    <name type="scientific">Artemisia annua</name>
    <name type="common">Sweet wormwood</name>
    <dbReference type="NCBI Taxonomy" id="35608"/>
    <lineage>
        <taxon>Eukaryota</taxon>
        <taxon>Viridiplantae</taxon>
        <taxon>Streptophyta</taxon>
        <taxon>Embryophyta</taxon>
        <taxon>Tracheophyta</taxon>
        <taxon>Spermatophyta</taxon>
        <taxon>Magnoliopsida</taxon>
        <taxon>eudicotyledons</taxon>
        <taxon>Gunneridae</taxon>
        <taxon>Pentapetalae</taxon>
        <taxon>asterids</taxon>
        <taxon>campanulids</taxon>
        <taxon>Asterales</taxon>
        <taxon>Asteraceae</taxon>
        <taxon>Asteroideae</taxon>
        <taxon>Anthemideae</taxon>
        <taxon>Artemisiinae</taxon>
        <taxon>Artemisia</taxon>
    </lineage>
</organism>
<comment type="caution">
    <text evidence="4">The sequence shown here is derived from an EMBL/GenBank/DDBJ whole genome shotgun (WGS) entry which is preliminary data.</text>
</comment>
<dbReference type="Gene3D" id="2.60.40.1470">
    <property type="entry name" value="ApaG domain"/>
    <property type="match status" value="1"/>
</dbReference>
<dbReference type="InterPro" id="IPR007474">
    <property type="entry name" value="ApaG_domain"/>
</dbReference>
<dbReference type="AlphaFoldDB" id="A0A2U1QM47"/>
<dbReference type="Pfam" id="PF04379">
    <property type="entry name" value="DUF525"/>
    <property type="match status" value="1"/>
</dbReference>
<evidence type="ECO:0000313" key="5">
    <source>
        <dbReference type="Proteomes" id="UP000245207"/>
    </source>
</evidence>
<dbReference type="EMBL" id="PKPP01000036">
    <property type="protein sequence ID" value="PWA99080.1"/>
    <property type="molecule type" value="Genomic_DNA"/>
</dbReference>